<dbReference type="AlphaFoldDB" id="A0A0M2EXJ3"/>
<dbReference type="InterPro" id="IPR011250">
    <property type="entry name" value="OMP/PagP_B-barrel"/>
</dbReference>
<dbReference type="Gene3D" id="2.40.160.20">
    <property type="match status" value="1"/>
</dbReference>
<comment type="catalytic activity">
    <reaction evidence="8">
        <text>a lipid IVA + a 1,2-diacyl-sn-glycero-3-phosphocholine = a lipid IVB + a 2-acyl-sn-glycero-3-phosphocholine</text>
        <dbReference type="Rhea" id="RHEA:74279"/>
        <dbReference type="ChEBI" id="CHEBI:57643"/>
        <dbReference type="ChEBI" id="CHEBI:57875"/>
        <dbReference type="ChEBI" id="CHEBI:176425"/>
        <dbReference type="ChEBI" id="CHEBI:193143"/>
        <dbReference type="EC" id="2.3.1.251"/>
    </reaction>
</comment>
<comment type="function">
    <text evidence="8">Transfers a fatty acid residue from the sn-1 position of a phospholipid to the N-linked hydroxyfatty acid chain on the proximal unit of lipid A or its precursors.</text>
</comment>
<dbReference type="GO" id="GO:0009245">
    <property type="term" value="P:lipid A biosynthetic process"/>
    <property type="evidence" value="ECO:0007669"/>
    <property type="project" value="UniProtKB-UniRule"/>
</dbReference>
<dbReference type="Pfam" id="PF07017">
    <property type="entry name" value="PagP"/>
    <property type="match status" value="1"/>
</dbReference>
<accession>A0A0M2EXJ3</accession>
<keyword evidence="4 8" id="KW-0732">Signal</keyword>
<evidence type="ECO:0000313" key="10">
    <source>
        <dbReference type="Proteomes" id="UP000029435"/>
    </source>
</evidence>
<evidence type="ECO:0000256" key="3">
    <source>
        <dbReference type="ARBA" id="ARBA00022679"/>
    </source>
</evidence>
<dbReference type="STRING" id="180957.B5S52_21040"/>
<dbReference type="EMBL" id="JQOD01000004">
    <property type="protein sequence ID" value="KGA32838.1"/>
    <property type="molecule type" value="Genomic_DNA"/>
</dbReference>
<gene>
    <name evidence="8" type="primary">pagP</name>
    <name evidence="9" type="ORF">KU74_16970</name>
</gene>
<comment type="caution">
    <text evidence="9">The sequence shown here is derived from an EMBL/GenBank/DDBJ whole genome shotgun (WGS) entry which is preliminary data.</text>
</comment>
<evidence type="ECO:0000256" key="2">
    <source>
        <dbReference type="ARBA" id="ARBA00006368"/>
    </source>
</evidence>
<keyword evidence="7 8" id="KW-0012">Acyltransferase</keyword>
<keyword evidence="5 8" id="KW-0472">Membrane</keyword>
<dbReference type="NCBIfam" id="NF008271">
    <property type="entry name" value="PRK11045.1"/>
    <property type="match status" value="1"/>
</dbReference>
<comment type="catalytic activity">
    <reaction evidence="8">
        <text>a lipid IIA + a 1,2-diacyl-sn-glycero-3-phosphocholine = a lipid IIB + a 2-acyl-sn-glycero-3-phosphocholine</text>
        <dbReference type="Rhea" id="RHEA:74283"/>
        <dbReference type="ChEBI" id="CHEBI:57643"/>
        <dbReference type="ChEBI" id="CHEBI:57875"/>
        <dbReference type="ChEBI" id="CHEBI:193144"/>
        <dbReference type="ChEBI" id="CHEBI:193145"/>
        <dbReference type="EC" id="2.3.1.251"/>
    </reaction>
</comment>
<dbReference type="HAMAP" id="MF_00837">
    <property type="entry name" value="PagP_transferase"/>
    <property type="match status" value="1"/>
</dbReference>
<keyword evidence="3 8" id="KW-0808">Transferase</keyword>
<evidence type="ECO:0000256" key="1">
    <source>
        <dbReference type="ARBA" id="ARBA00004442"/>
    </source>
</evidence>
<name>A0A0M2EXJ3_9GAMM</name>
<feature type="signal peptide" evidence="8">
    <location>
        <begin position="1"/>
        <end position="24"/>
    </location>
</feature>
<dbReference type="GO" id="GO:0016409">
    <property type="term" value="F:palmitoyltransferase activity"/>
    <property type="evidence" value="ECO:0007669"/>
    <property type="project" value="UniProtKB-ARBA"/>
</dbReference>
<evidence type="ECO:0000256" key="7">
    <source>
        <dbReference type="ARBA" id="ARBA00023315"/>
    </source>
</evidence>
<dbReference type="FunFam" id="2.40.160.20:FF:000002">
    <property type="entry name" value="Lipid A palmitoyltransferase PagP"/>
    <property type="match status" value="1"/>
</dbReference>
<comment type="subunit">
    <text evidence="8">Homodimer.</text>
</comment>
<dbReference type="GO" id="GO:0009279">
    <property type="term" value="C:cell outer membrane"/>
    <property type="evidence" value="ECO:0007669"/>
    <property type="project" value="UniProtKB-SubCell"/>
</dbReference>
<evidence type="ECO:0000313" key="9">
    <source>
        <dbReference type="EMBL" id="KGA32838.1"/>
    </source>
</evidence>
<feature type="active site" evidence="8">
    <location>
        <position position="89"/>
    </location>
</feature>
<dbReference type="Proteomes" id="UP000029435">
    <property type="component" value="Unassembled WGS sequence"/>
</dbReference>
<organism evidence="9 10">
    <name type="scientific">Pectobacterium brasiliense</name>
    <dbReference type="NCBI Taxonomy" id="180957"/>
    <lineage>
        <taxon>Bacteria</taxon>
        <taxon>Pseudomonadati</taxon>
        <taxon>Pseudomonadota</taxon>
        <taxon>Gammaproteobacteria</taxon>
        <taxon>Enterobacterales</taxon>
        <taxon>Pectobacteriaceae</taxon>
        <taxon>Pectobacterium</taxon>
    </lineage>
</organism>
<evidence type="ECO:0000256" key="4">
    <source>
        <dbReference type="ARBA" id="ARBA00022729"/>
    </source>
</evidence>
<dbReference type="SUPFAM" id="SSF56925">
    <property type="entry name" value="OMPA-like"/>
    <property type="match status" value="1"/>
</dbReference>
<keyword evidence="6 8" id="KW-0998">Cell outer membrane</keyword>
<dbReference type="RefSeq" id="WP_039316784.1">
    <property type="nucleotide sequence ID" value="NZ_JQOD01000004.1"/>
</dbReference>
<evidence type="ECO:0000256" key="8">
    <source>
        <dbReference type="HAMAP-Rule" id="MF_00837"/>
    </source>
</evidence>
<feature type="site" description="Role in the phospholipid gating" evidence="8">
    <location>
        <position position="203"/>
    </location>
</feature>
<comment type="catalytic activity">
    <reaction evidence="8">
        <text>a lipid A + a 1,2-diacyl-sn-glycero-3-phosphocholine = a hepta-acyl lipid A + a 2-acyl-sn-glycero-3-phosphocholine</text>
        <dbReference type="Rhea" id="RHEA:74275"/>
        <dbReference type="ChEBI" id="CHEBI:57643"/>
        <dbReference type="ChEBI" id="CHEBI:57875"/>
        <dbReference type="ChEBI" id="CHEBI:193141"/>
        <dbReference type="ChEBI" id="CHEBI:193142"/>
        <dbReference type="EC" id="2.3.1.251"/>
    </reaction>
</comment>
<feature type="active site" evidence="8">
    <location>
        <position position="133"/>
    </location>
</feature>
<dbReference type="EC" id="2.3.1.251" evidence="8"/>
<proteinExistence type="inferred from homology"/>
<sequence length="217" mass="25070" precursor="true">MYLKRILITLSLITLPIVSFLSYAAESINNVGINNTSSTANLAPVAVDSSESASDKQDESWWQRSKNNLSTTWNSPQSHDIYIPAITWHNRWTYDKEKTDRYNERPWGAGYGVSRLDKDGDWHGLYLMAFKDSYNKWEPIGGYGYEKRWRPTSDQDFQLGLGFTAGFTMRDNWNYIPIPVLLPLASISYSKLSFQATYIPGTYNNGNVFFAWFRWQI</sequence>
<feature type="chain" id="PRO_5008991589" description="Lipid A acyltransferase PagP" evidence="8">
    <location>
        <begin position="25"/>
        <end position="217"/>
    </location>
</feature>
<dbReference type="InterPro" id="IPR009746">
    <property type="entry name" value="LipidA_acyl_PagP"/>
</dbReference>
<feature type="site" description="Role in lipopolysaccharide recognition" evidence="8">
    <location>
        <position position="98"/>
    </location>
</feature>
<feature type="active site" evidence="8">
    <location>
        <position position="132"/>
    </location>
</feature>
<protein>
    <recommendedName>
        <fullName evidence="8">Lipid A acyltransferase PagP</fullName>
        <ecNumber evidence="8">2.3.1.251</ecNumber>
    </recommendedName>
    <alternativeName>
        <fullName evidence="8">Lipid A acylation protein</fullName>
    </alternativeName>
</protein>
<dbReference type="OrthoDB" id="9156803at2"/>
<evidence type="ECO:0000256" key="6">
    <source>
        <dbReference type="ARBA" id="ARBA00023237"/>
    </source>
</evidence>
<comment type="similarity">
    <text evidence="2 8">Belongs to the lipid A palmitoyltransferase family.</text>
</comment>
<comment type="subcellular location">
    <subcellularLocation>
        <location evidence="1 8">Cell outer membrane</location>
    </subcellularLocation>
</comment>
<reference evidence="9 10" key="1">
    <citation type="submission" date="2014-08" db="EMBL/GenBank/DDBJ databases">
        <title>Genome sequences of NCPPB Pectobacterium isolates.</title>
        <authorList>
            <person name="Glover R.H."/>
            <person name="Sapp M."/>
            <person name="Elphinstone J."/>
        </authorList>
    </citation>
    <scope>NUCLEOTIDE SEQUENCE [LARGE SCALE GENOMIC DNA]</scope>
    <source>
        <strain evidence="9 10">LMG 21372</strain>
    </source>
</reference>
<evidence type="ECO:0000256" key="5">
    <source>
        <dbReference type="ARBA" id="ARBA00023136"/>
    </source>
</evidence>